<comment type="caution">
    <text evidence="2">The sequence shown here is derived from an EMBL/GenBank/DDBJ whole genome shotgun (WGS) entry which is preliminary data.</text>
</comment>
<dbReference type="EMBL" id="MPLS01000006">
    <property type="protein sequence ID" value="ORI98248.1"/>
    <property type="molecule type" value="Genomic_DNA"/>
</dbReference>
<dbReference type="GeneID" id="97230961"/>
<evidence type="ECO:0000313" key="2">
    <source>
        <dbReference type="EMBL" id="ORI98248.1"/>
    </source>
</evidence>
<keyword evidence="1" id="KW-0963">Cytoplasm</keyword>
<dbReference type="Pfam" id="PF09902">
    <property type="entry name" value="DUF2129"/>
    <property type="match status" value="1"/>
</dbReference>
<evidence type="ECO:0000313" key="3">
    <source>
        <dbReference type="Proteomes" id="UP000192288"/>
    </source>
</evidence>
<dbReference type="STRING" id="33968.BMS77_04040"/>
<name>A0A1X0VEW1_LEUPS</name>
<accession>A0A1X0VEW1</accession>
<dbReference type="AlphaFoldDB" id="A0A1X0VEW1"/>
<sequence>MTFQIQARRAVYVYLSHVRHAQQLKKFGQITYVSRKMSFVGLYLNEENVTEVVSKLQQYKFVKHVVTSPRPDIDPELGDMHDDIFFENYDEGGITDDAQPVRD</sequence>
<organism evidence="2 3">
    <name type="scientific">Leuconostoc pseudomesenteroides</name>
    <dbReference type="NCBI Taxonomy" id="33968"/>
    <lineage>
        <taxon>Bacteria</taxon>
        <taxon>Bacillati</taxon>
        <taxon>Bacillota</taxon>
        <taxon>Bacilli</taxon>
        <taxon>Lactobacillales</taxon>
        <taxon>Lactobacillaceae</taxon>
        <taxon>Leuconostoc</taxon>
    </lineage>
</organism>
<protein>
    <submittedName>
        <fullName evidence="2">Uncharacterized protein</fullName>
    </submittedName>
</protein>
<dbReference type="InterPro" id="IPR016979">
    <property type="entry name" value="DUF2129"/>
</dbReference>
<dbReference type="Proteomes" id="UP000192288">
    <property type="component" value="Unassembled WGS sequence"/>
</dbReference>
<dbReference type="RefSeq" id="WP_080519110.1">
    <property type="nucleotide sequence ID" value="NZ_MPLS01000006.1"/>
</dbReference>
<proteinExistence type="predicted"/>
<reference evidence="2 3" key="1">
    <citation type="journal article" date="2017" name="Front. Microbiol.">
        <title>Genomic Characterization of Dairy Associated Leuconostoc Species and Diversity of Leuconostocs in Undefined Mixed Mesophilic Starter Cultures.</title>
        <authorList>
            <person name="Frantzen C.A."/>
            <person name="Kot W."/>
            <person name="Pedersen T.B."/>
            <person name="Ardo Y.M."/>
            <person name="Broadbent J.R."/>
            <person name="Neve H."/>
            <person name="Hansen L.H."/>
            <person name="Dal Bello F."/>
            <person name="Ostlie H.M."/>
            <person name="Kleppen H.P."/>
            <person name="Vogensen F.K."/>
            <person name="Holo H."/>
        </authorList>
    </citation>
    <scope>NUCLEOTIDE SEQUENCE [LARGE SCALE GENOMIC DNA]</scope>
    <source>
        <strain evidence="2 3">LMGCF08</strain>
    </source>
</reference>
<gene>
    <name evidence="2" type="ORF">BMR96_02595</name>
</gene>
<evidence type="ECO:0000256" key="1">
    <source>
        <dbReference type="ARBA" id="ARBA00022490"/>
    </source>
</evidence>